<dbReference type="AlphaFoldDB" id="A0AAV4U8U5"/>
<proteinExistence type="predicted"/>
<accession>A0AAV4U8U5</accession>
<protein>
    <submittedName>
        <fullName evidence="1">Uncharacterized protein</fullName>
    </submittedName>
</protein>
<comment type="caution">
    <text evidence="1">The sequence shown here is derived from an EMBL/GenBank/DDBJ whole genome shotgun (WGS) entry which is preliminary data.</text>
</comment>
<sequence length="90" mass="10272">MPPCLFFFPESPTTSVLDDMGGLRWLLDRIYFHVQNDGRSFNNEAYSECPSRGRRHSGSIKVIGPDTSDLIKDKLSNVIDHGMKMIELRN</sequence>
<name>A0AAV4U8U5_9ARAC</name>
<dbReference type="Proteomes" id="UP001054837">
    <property type="component" value="Unassembled WGS sequence"/>
</dbReference>
<organism evidence="1 2">
    <name type="scientific">Caerostris darwini</name>
    <dbReference type="NCBI Taxonomy" id="1538125"/>
    <lineage>
        <taxon>Eukaryota</taxon>
        <taxon>Metazoa</taxon>
        <taxon>Ecdysozoa</taxon>
        <taxon>Arthropoda</taxon>
        <taxon>Chelicerata</taxon>
        <taxon>Arachnida</taxon>
        <taxon>Araneae</taxon>
        <taxon>Araneomorphae</taxon>
        <taxon>Entelegynae</taxon>
        <taxon>Araneoidea</taxon>
        <taxon>Araneidae</taxon>
        <taxon>Caerostris</taxon>
    </lineage>
</organism>
<evidence type="ECO:0000313" key="2">
    <source>
        <dbReference type="Proteomes" id="UP001054837"/>
    </source>
</evidence>
<gene>
    <name evidence="1" type="ORF">CDAR_605261</name>
</gene>
<evidence type="ECO:0000313" key="1">
    <source>
        <dbReference type="EMBL" id="GIY54152.1"/>
    </source>
</evidence>
<dbReference type="EMBL" id="BPLQ01010882">
    <property type="protein sequence ID" value="GIY54152.1"/>
    <property type="molecule type" value="Genomic_DNA"/>
</dbReference>
<keyword evidence="2" id="KW-1185">Reference proteome</keyword>
<reference evidence="1 2" key="1">
    <citation type="submission" date="2021-06" db="EMBL/GenBank/DDBJ databases">
        <title>Caerostris darwini draft genome.</title>
        <authorList>
            <person name="Kono N."/>
            <person name="Arakawa K."/>
        </authorList>
    </citation>
    <scope>NUCLEOTIDE SEQUENCE [LARGE SCALE GENOMIC DNA]</scope>
</reference>